<comment type="catalytic activity">
    <reaction evidence="3">
        <text>L-glutaminyl-[protein] + H2O = L-glutamyl-[protein] + NH4(+)</text>
        <dbReference type="Rhea" id="RHEA:16441"/>
        <dbReference type="Rhea" id="RHEA-COMP:10207"/>
        <dbReference type="Rhea" id="RHEA-COMP:10208"/>
        <dbReference type="ChEBI" id="CHEBI:15377"/>
        <dbReference type="ChEBI" id="CHEBI:28938"/>
        <dbReference type="ChEBI" id="CHEBI:29973"/>
        <dbReference type="ChEBI" id="CHEBI:30011"/>
        <dbReference type="EC" id="3.5.1.44"/>
    </reaction>
</comment>
<protein>
    <recommendedName>
        <fullName evidence="3">Probable chemoreceptor glutamine deamidase CheD</fullName>
        <ecNumber evidence="3">3.5.1.44</ecNumber>
    </recommendedName>
</protein>
<gene>
    <name evidence="3" type="primary">cheD</name>
    <name evidence="4" type="ORF">I7X43_04745</name>
</gene>
<dbReference type="EC" id="3.5.1.44" evidence="3"/>
<dbReference type="HAMAP" id="MF_01440">
    <property type="entry name" value="CheD"/>
    <property type="match status" value="1"/>
</dbReference>
<comment type="caution">
    <text evidence="4">The sequence shown here is derived from an EMBL/GenBank/DDBJ whole genome shotgun (WGS) entry which is preliminary data.</text>
</comment>
<dbReference type="PANTHER" id="PTHR35147">
    <property type="entry name" value="CHEMORECEPTOR GLUTAMINE DEAMIDASE CHED-RELATED"/>
    <property type="match status" value="1"/>
</dbReference>
<dbReference type="Gene3D" id="3.30.1330.200">
    <property type="match status" value="1"/>
</dbReference>
<evidence type="ECO:0000256" key="3">
    <source>
        <dbReference type="HAMAP-Rule" id="MF_01440"/>
    </source>
</evidence>
<name>A0A931NDE6_9BURK</name>
<dbReference type="SUPFAM" id="SSF64438">
    <property type="entry name" value="CNF1/YfiH-like putative cysteine hydrolases"/>
    <property type="match status" value="1"/>
</dbReference>
<dbReference type="CDD" id="cd16352">
    <property type="entry name" value="CheD"/>
    <property type="match status" value="1"/>
</dbReference>
<comment type="similarity">
    <text evidence="3">Belongs to the CheD family.</text>
</comment>
<keyword evidence="2 3" id="KW-0378">Hydrolase</keyword>
<dbReference type="EMBL" id="JAEDAL010000001">
    <property type="protein sequence ID" value="MBH9552155.1"/>
    <property type="molecule type" value="Genomic_DNA"/>
</dbReference>
<dbReference type="GO" id="GO:0050568">
    <property type="term" value="F:protein-glutamine glutaminase activity"/>
    <property type="evidence" value="ECO:0007669"/>
    <property type="project" value="UniProtKB-UniRule"/>
</dbReference>
<proteinExistence type="inferred from homology"/>
<keyword evidence="1 3" id="KW-0145">Chemotaxis</keyword>
<dbReference type="InterPro" id="IPR011324">
    <property type="entry name" value="Cytotoxic_necrot_fac-like_cat"/>
</dbReference>
<evidence type="ECO:0000313" key="4">
    <source>
        <dbReference type="EMBL" id="MBH9552155.1"/>
    </source>
</evidence>
<evidence type="ECO:0000256" key="1">
    <source>
        <dbReference type="ARBA" id="ARBA00022500"/>
    </source>
</evidence>
<accession>A0A931NDE6</accession>
<reference evidence="4" key="1">
    <citation type="submission" date="2020-12" db="EMBL/GenBank/DDBJ databases">
        <title>The genome sequence of Inhella sp. 4Y17.</title>
        <authorList>
            <person name="Liu Y."/>
        </authorList>
    </citation>
    <scope>NUCLEOTIDE SEQUENCE</scope>
    <source>
        <strain evidence="4">4Y10</strain>
    </source>
</reference>
<dbReference type="Pfam" id="PF03975">
    <property type="entry name" value="CheD"/>
    <property type="match status" value="1"/>
</dbReference>
<dbReference type="PANTHER" id="PTHR35147:SF3">
    <property type="entry name" value="CHEMORECEPTOR GLUTAMINE DEAMIDASE CHED 1-RELATED"/>
    <property type="match status" value="1"/>
</dbReference>
<sequence>MHKPPKPVFTPRPFTPPTAPAPELRNLLPGQWHFGASGTLKTLLGSCVAVTLWHPQRGLGGMCHYLLPGRTRRAGEPLDGRYGDEALELLVQQIRLQGTQPKDYHAHLYGGADTLPDAMNVKFNVGERNIEQGWSLLDQHGFQLQGVDVGDTVPRTVTLQLPQGLVTMTRGKCVNSTPR</sequence>
<organism evidence="4 5">
    <name type="scientific">Inhella gelatinilytica</name>
    <dbReference type="NCBI Taxonomy" id="2795030"/>
    <lineage>
        <taxon>Bacteria</taxon>
        <taxon>Pseudomonadati</taxon>
        <taxon>Pseudomonadota</taxon>
        <taxon>Betaproteobacteria</taxon>
        <taxon>Burkholderiales</taxon>
        <taxon>Sphaerotilaceae</taxon>
        <taxon>Inhella</taxon>
    </lineage>
</organism>
<evidence type="ECO:0000313" key="5">
    <source>
        <dbReference type="Proteomes" id="UP000620139"/>
    </source>
</evidence>
<dbReference type="RefSeq" id="WP_198099727.1">
    <property type="nucleotide sequence ID" value="NZ_JAEDAL010000001.1"/>
</dbReference>
<dbReference type="GO" id="GO:0006935">
    <property type="term" value="P:chemotaxis"/>
    <property type="evidence" value="ECO:0007669"/>
    <property type="project" value="UniProtKB-UniRule"/>
</dbReference>
<dbReference type="Proteomes" id="UP000620139">
    <property type="component" value="Unassembled WGS sequence"/>
</dbReference>
<dbReference type="AlphaFoldDB" id="A0A931NDE6"/>
<dbReference type="InterPro" id="IPR038592">
    <property type="entry name" value="CheD-like_sf"/>
</dbReference>
<keyword evidence="5" id="KW-1185">Reference proteome</keyword>
<evidence type="ECO:0000256" key="2">
    <source>
        <dbReference type="ARBA" id="ARBA00022801"/>
    </source>
</evidence>
<dbReference type="InterPro" id="IPR005659">
    <property type="entry name" value="Chemorcpt_Glu_NH3ase_CheD"/>
</dbReference>
<comment type="function">
    <text evidence="3">Probably deamidates glutamine residues to glutamate on methyl-accepting chemotaxis receptors (MCPs), playing an important role in chemotaxis.</text>
</comment>